<evidence type="ECO:0000256" key="2">
    <source>
        <dbReference type="SAM" id="SignalP"/>
    </source>
</evidence>
<proteinExistence type="predicted"/>
<gene>
    <name evidence="4" type="ORF">MINTM018_29050</name>
</gene>
<feature type="domain" description="SecDF P1 head subdomain" evidence="3">
    <location>
        <begin position="134"/>
        <end position="198"/>
    </location>
</feature>
<dbReference type="AlphaFoldDB" id="A0A7R7MU89"/>
<dbReference type="GeneID" id="77301687"/>
<evidence type="ECO:0000313" key="5">
    <source>
        <dbReference type="Proteomes" id="UP000595205"/>
    </source>
</evidence>
<dbReference type="PROSITE" id="PS51257">
    <property type="entry name" value="PROKAR_LIPOPROTEIN"/>
    <property type="match status" value="1"/>
</dbReference>
<evidence type="ECO:0000259" key="3">
    <source>
        <dbReference type="Pfam" id="PF22599"/>
    </source>
</evidence>
<feature type="signal peptide" evidence="2">
    <location>
        <begin position="1"/>
        <end position="25"/>
    </location>
</feature>
<dbReference type="Gene3D" id="3.30.1360.200">
    <property type="match status" value="1"/>
</dbReference>
<reference evidence="4 5" key="1">
    <citation type="submission" date="2020-12" db="EMBL/GenBank/DDBJ databases">
        <title>Genome sequence of clinical Mycobacterium intracellulare strains.</title>
        <authorList>
            <person name="Tateishi Y."/>
            <person name="Matsumoto S."/>
            <person name="Fukushima Y."/>
            <person name="Nakajima C."/>
            <person name="Suzuki Y."/>
        </authorList>
    </citation>
    <scope>NUCLEOTIDE SEQUENCE [LARGE SCALE GENOMIC DNA]</scope>
    <source>
        <strain evidence="4 5">M018</strain>
    </source>
</reference>
<accession>A0A7R7MU89</accession>
<keyword evidence="2" id="KW-0732">Signal</keyword>
<dbReference type="Proteomes" id="UP000595205">
    <property type="component" value="Chromosome"/>
</dbReference>
<dbReference type="InterPro" id="IPR054384">
    <property type="entry name" value="SecDF_P1_head"/>
</dbReference>
<protein>
    <recommendedName>
        <fullName evidence="3">SecDF P1 head subdomain domain-containing protein</fullName>
    </recommendedName>
</protein>
<evidence type="ECO:0000313" key="4">
    <source>
        <dbReference type="EMBL" id="BCP00136.1"/>
    </source>
</evidence>
<organism evidence="4 5">
    <name type="scientific">Mycobacterium intracellulare</name>
    <dbReference type="NCBI Taxonomy" id="1767"/>
    <lineage>
        <taxon>Bacteria</taxon>
        <taxon>Bacillati</taxon>
        <taxon>Actinomycetota</taxon>
        <taxon>Actinomycetes</taxon>
        <taxon>Mycobacteriales</taxon>
        <taxon>Mycobacteriaceae</taxon>
        <taxon>Mycobacterium</taxon>
        <taxon>Mycobacterium avium complex (MAC)</taxon>
    </lineage>
</organism>
<feature type="region of interest" description="Disordered" evidence="1">
    <location>
        <begin position="29"/>
        <end position="59"/>
    </location>
</feature>
<sequence length="204" mass="21068">MSPRRVRVINAVARLGSIGLVAALAGGCHQAHKPAPPSPPTTSTSAPSAAPPAPPAPAPIVKVAPLPVRPVTKSHPTTPATKCPDMGPNVPVAPTDPLNTCDLARANVYTLGPETMQLGLIHVDPPQALTADFYQVTLVLDPPSAAAWASFTAEHVKDHVAFIRDNLVLEAPIIEEQVTSGRIVLTTQTAEGAAQLAQLAGRPA</sequence>
<feature type="chain" id="PRO_5038340412" description="SecDF P1 head subdomain domain-containing protein" evidence="2">
    <location>
        <begin position="26"/>
        <end position="204"/>
    </location>
</feature>
<evidence type="ECO:0000256" key="1">
    <source>
        <dbReference type="SAM" id="MobiDB-lite"/>
    </source>
</evidence>
<name>A0A7R7MU89_MYCIT</name>
<dbReference type="RefSeq" id="WP_225331163.1">
    <property type="nucleotide sequence ID" value="NZ_AP024241.1"/>
</dbReference>
<feature type="compositionally biased region" description="Pro residues" evidence="1">
    <location>
        <begin position="49"/>
        <end position="58"/>
    </location>
</feature>
<dbReference type="EMBL" id="AP024255">
    <property type="protein sequence ID" value="BCP00136.1"/>
    <property type="molecule type" value="Genomic_DNA"/>
</dbReference>
<dbReference type="Pfam" id="PF22599">
    <property type="entry name" value="SecDF_P1_head"/>
    <property type="match status" value="1"/>
</dbReference>